<dbReference type="OMA" id="EIHHACP"/>
<gene>
    <name evidence="1" type="ORF">ZEAMMB73_Zm00001d004315</name>
</gene>
<dbReference type="eggNOG" id="ENOG502R5RT">
    <property type="taxonomic scope" value="Eukaryota"/>
</dbReference>
<evidence type="ECO:0000313" key="1">
    <source>
        <dbReference type="EMBL" id="ONM18720.1"/>
    </source>
</evidence>
<reference evidence="1" key="1">
    <citation type="submission" date="2015-12" db="EMBL/GenBank/DDBJ databases">
        <title>Update maize B73 reference genome by single molecule sequencing technologies.</title>
        <authorList>
            <consortium name="Maize Genome Sequencing Project"/>
            <person name="Ware D."/>
        </authorList>
    </citation>
    <scope>NUCLEOTIDE SEQUENCE [LARGE SCALE GENOMIC DNA]</scope>
    <source>
        <tissue evidence="1">Seedling</tissue>
    </source>
</reference>
<name>A0A1D6EET0_MAIZE</name>
<sequence>MQMKIKVFVIIGIIITINSCSCISKKIEGDGMYNDMHGKEGRKLINTDGRTAPAGDSIDHVCPLGSYPCRSLIYSSHDTTQDPGGH</sequence>
<dbReference type="InParanoid" id="A0A1D6EET0"/>
<protein>
    <submittedName>
        <fullName evidence="1">Uncharacterized protein</fullName>
    </submittedName>
</protein>
<accession>A0A1D6EET0</accession>
<proteinExistence type="predicted"/>
<dbReference type="PaxDb" id="4577-GRMZM2G166888_P01"/>
<dbReference type="AlphaFoldDB" id="A0A1D6EET0"/>
<dbReference type="EMBL" id="CM007648">
    <property type="protein sequence ID" value="ONM18720.1"/>
    <property type="molecule type" value="Genomic_DNA"/>
</dbReference>
<organism evidence="1">
    <name type="scientific">Zea mays</name>
    <name type="common">Maize</name>
    <dbReference type="NCBI Taxonomy" id="4577"/>
    <lineage>
        <taxon>Eukaryota</taxon>
        <taxon>Viridiplantae</taxon>
        <taxon>Streptophyta</taxon>
        <taxon>Embryophyta</taxon>
        <taxon>Tracheophyta</taxon>
        <taxon>Spermatophyta</taxon>
        <taxon>Magnoliopsida</taxon>
        <taxon>Liliopsida</taxon>
        <taxon>Poales</taxon>
        <taxon>Poaceae</taxon>
        <taxon>PACMAD clade</taxon>
        <taxon>Panicoideae</taxon>
        <taxon>Andropogonodae</taxon>
        <taxon>Andropogoneae</taxon>
        <taxon>Tripsacinae</taxon>
        <taxon>Zea</taxon>
    </lineage>
</organism>